<dbReference type="KEGG" id="mev:Metev_0475"/>
<accession>D7E847</accession>
<dbReference type="InterPro" id="IPR026350">
    <property type="entry name" value="GxxExxY"/>
</dbReference>
<dbReference type="Proteomes" id="UP000000391">
    <property type="component" value="Chromosome"/>
</dbReference>
<gene>
    <name evidence="2" type="ordered locus">Metev_0475</name>
</gene>
<sequence>MSEFVIFNGIYETLAGLIFYILGLILLLSFLVVVKIKLSQTKTDRVFNNVSEFLENETYFRHGKHKTEKDYQQNLEGKLEVLTERHGYNIKYEAVPKNGKYRVDFVVENLVGIEMKFYQGGHKIEEQLCRQIINYSKYYPKMIGLVLNSTNKNDKDLKKEIEEIMDNLNVIGKKDYRIIVKSIGKSSQKKD</sequence>
<organism evidence="2 3">
    <name type="scientific">Methanohalobium evestigatum (strain ATCC BAA-1072 / DSM 3721 / NBRC 107634 / OCM 161 / Z-7303)</name>
    <dbReference type="NCBI Taxonomy" id="644295"/>
    <lineage>
        <taxon>Archaea</taxon>
        <taxon>Methanobacteriati</taxon>
        <taxon>Methanobacteriota</taxon>
        <taxon>Stenosarchaea group</taxon>
        <taxon>Methanomicrobia</taxon>
        <taxon>Methanosarcinales</taxon>
        <taxon>Methanosarcinaceae</taxon>
        <taxon>Methanohalobium</taxon>
    </lineage>
</organism>
<proteinExistence type="predicted"/>
<dbReference type="HOGENOM" id="CLU_1418688_0_0_2"/>
<keyword evidence="3" id="KW-1185">Reference proteome</keyword>
<keyword evidence="1" id="KW-1133">Transmembrane helix</keyword>
<evidence type="ECO:0000313" key="2">
    <source>
        <dbReference type="EMBL" id="ADI73389.1"/>
    </source>
</evidence>
<dbReference type="AlphaFoldDB" id="D7E847"/>
<dbReference type="Pfam" id="PF13366">
    <property type="entry name" value="PDDEXK_3"/>
    <property type="match status" value="1"/>
</dbReference>
<evidence type="ECO:0000256" key="1">
    <source>
        <dbReference type="SAM" id="Phobius"/>
    </source>
</evidence>
<evidence type="ECO:0000313" key="3">
    <source>
        <dbReference type="Proteomes" id="UP000000391"/>
    </source>
</evidence>
<protein>
    <submittedName>
        <fullName evidence="2">Uncharacterized protein</fullName>
    </submittedName>
</protein>
<keyword evidence="1" id="KW-0472">Membrane</keyword>
<dbReference type="EMBL" id="CP002069">
    <property type="protein sequence ID" value="ADI73389.1"/>
    <property type="molecule type" value="Genomic_DNA"/>
</dbReference>
<keyword evidence="1" id="KW-0812">Transmembrane</keyword>
<feature type="transmembrane region" description="Helical" evidence="1">
    <location>
        <begin position="14"/>
        <end position="34"/>
    </location>
</feature>
<name>D7E847_METEZ</name>
<reference evidence="2 3" key="1">
    <citation type="submission" date="2010-06" db="EMBL/GenBank/DDBJ databases">
        <title>Complete sequence chromosome of Methanohalobium evestigatum Z-7303.</title>
        <authorList>
            <consortium name="US DOE Joint Genome Institute"/>
            <person name="Lucas S."/>
            <person name="Copeland A."/>
            <person name="Lapidus A."/>
            <person name="Cheng J.-F."/>
            <person name="Bruce D."/>
            <person name="Goodwin L."/>
            <person name="Pitluck S."/>
            <person name="Saunders E."/>
            <person name="Detter J.C."/>
            <person name="Han C."/>
            <person name="Tapia R."/>
            <person name="Land M."/>
            <person name="Hauser L."/>
            <person name="Kyrpides N."/>
            <person name="Mikhailova N."/>
            <person name="Sieprawska-Lupa M."/>
            <person name="Whitman W.B."/>
            <person name="Anderson I."/>
            <person name="Woyke T."/>
        </authorList>
    </citation>
    <scope>NUCLEOTIDE SEQUENCE [LARGE SCALE GENOMIC DNA]</scope>
    <source>
        <strain evidence="3">ATCC BAA-1072 / DSM 3721 / NBRC 107634 / OCM 161 / Z-7303</strain>
    </source>
</reference>